<protein>
    <submittedName>
        <fullName evidence="4">3'-5' exonuclease</fullName>
    </submittedName>
</protein>
<feature type="domain" description="Exonuclease" evidence="3">
    <location>
        <begin position="41"/>
        <end position="208"/>
    </location>
</feature>
<dbReference type="CDD" id="cd06127">
    <property type="entry name" value="DEDDh"/>
    <property type="match status" value="1"/>
</dbReference>
<organism evidence="4 5">
    <name type="scientific">Zoogloea oleivorans</name>
    <dbReference type="NCBI Taxonomy" id="1552750"/>
    <lineage>
        <taxon>Bacteria</taxon>
        <taxon>Pseudomonadati</taxon>
        <taxon>Pseudomonadota</taxon>
        <taxon>Betaproteobacteria</taxon>
        <taxon>Rhodocyclales</taxon>
        <taxon>Zoogloeaceae</taxon>
        <taxon>Zoogloea</taxon>
    </lineage>
</organism>
<dbReference type="InterPro" id="IPR036397">
    <property type="entry name" value="RNaseH_sf"/>
</dbReference>
<keyword evidence="4" id="KW-0540">Nuclease</keyword>
<dbReference type="OrthoDB" id="9803913at2"/>
<dbReference type="InterPro" id="IPR013520">
    <property type="entry name" value="Ribonucl_H"/>
</dbReference>
<dbReference type="EMBL" id="SDKK01000013">
    <property type="protein sequence ID" value="TYC55198.1"/>
    <property type="molecule type" value="Genomic_DNA"/>
</dbReference>
<evidence type="ECO:0000313" key="5">
    <source>
        <dbReference type="Proteomes" id="UP000389128"/>
    </source>
</evidence>
<sequence length="310" mass="34761">MDNEILVQQLEATGDYKVIRRFIAPDHYASLDGVDRQQLRIAMIIDTETTGLNKETDKIIDLGFVLAEFNAKTGQVHRIVERYSGFEDPGMPIPASITQLTGIQDADVAGQVLDEARVEAAIARASVVIAHNAAFDRGFLERRFPSFVSKWWACSQKEAPWQEMMTGSAKLEWLAYQLGGVFYRAHRALVDAEVLLFILTKTGPSARTILSHVLESSARRTFCVWAENAPFDKKDVLKKEKGYRWSDGSSAERPIKAWYKAGVVDLAAELAMLGAEVYDRPAQVTVDTISGRERYTERYLTRDKMPVAVP</sequence>
<evidence type="ECO:0000313" key="4">
    <source>
        <dbReference type="EMBL" id="TYC55198.1"/>
    </source>
</evidence>
<evidence type="ECO:0000256" key="2">
    <source>
        <dbReference type="ARBA" id="ARBA00026073"/>
    </source>
</evidence>
<dbReference type="Gene3D" id="3.30.420.10">
    <property type="entry name" value="Ribonuclease H-like superfamily/Ribonuclease H"/>
    <property type="match status" value="1"/>
</dbReference>
<dbReference type="GO" id="GO:0008408">
    <property type="term" value="F:3'-5' exonuclease activity"/>
    <property type="evidence" value="ECO:0007669"/>
    <property type="project" value="TreeGrafter"/>
</dbReference>
<dbReference type="Pfam" id="PF00929">
    <property type="entry name" value="RNase_T"/>
    <property type="match status" value="1"/>
</dbReference>
<dbReference type="GO" id="GO:0003676">
    <property type="term" value="F:nucleic acid binding"/>
    <property type="evidence" value="ECO:0007669"/>
    <property type="project" value="InterPro"/>
</dbReference>
<dbReference type="NCBIfam" id="NF006615">
    <property type="entry name" value="PRK09182.1"/>
    <property type="match status" value="1"/>
</dbReference>
<reference evidence="4 5" key="1">
    <citation type="submission" date="2019-01" db="EMBL/GenBank/DDBJ databases">
        <title>Zoogloea oleivorans genome sequencing and assembly.</title>
        <authorList>
            <person name="Tancsics A."/>
            <person name="Farkas M."/>
            <person name="Kriszt B."/>
            <person name="Maroti G."/>
            <person name="Horvath B."/>
        </authorList>
    </citation>
    <scope>NUCLEOTIDE SEQUENCE [LARGE SCALE GENOMIC DNA]</scope>
    <source>
        <strain evidence="4 5">Buc</strain>
    </source>
</reference>
<evidence type="ECO:0000259" key="3">
    <source>
        <dbReference type="SMART" id="SM00479"/>
    </source>
</evidence>
<name>A0A6C2CMC8_9RHOO</name>
<dbReference type="AlphaFoldDB" id="A0A6C2CMC8"/>
<accession>A0A6C2CMC8</accession>
<comment type="subunit">
    <text evidence="2">DNA polymerase III contains a core (composed of alpha, epsilon and theta chains) that associates with a tau subunit. This core dimerizes to form the POLIII' complex. PolIII' associates with the gamma complex (composed of gamma, delta, delta', psi and chi chains) and with the beta chain to form the complete DNA polymerase III complex.</text>
</comment>
<keyword evidence="5" id="KW-1185">Reference proteome</keyword>
<dbReference type="SMART" id="SM00479">
    <property type="entry name" value="EXOIII"/>
    <property type="match status" value="1"/>
</dbReference>
<proteinExistence type="predicted"/>
<dbReference type="Proteomes" id="UP000389128">
    <property type="component" value="Unassembled WGS sequence"/>
</dbReference>
<keyword evidence="4" id="KW-0378">Hydrolase</keyword>
<dbReference type="GO" id="GO:0045004">
    <property type="term" value="P:DNA replication proofreading"/>
    <property type="evidence" value="ECO:0007669"/>
    <property type="project" value="TreeGrafter"/>
</dbReference>
<dbReference type="GO" id="GO:0005829">
    <property type="term" value="C:cytosol"/>
    <property type="evidence" value="ECO:0007669"/>
    <property type="project" value="TreeGrafter"/>
</dbReference>
<comment type="function">
    <text evidence="1">DNA polymerase III is a complex, multichain enzyme responsible for most of the replicative synthesis in bacteria. The epsilon subunit contain the editing function and is a proofreading 3'-5' exonuclease.</text>
</comment>
<gene>
    <name evidence="4" type="ORF">ETQ85_14345</name>
</gene>
<dbReference type="PANTHER" id="PTHR30231">
    <property type="entry name" value="DNA POLYMERASE III SUBUNIT EPSILON"/>
    <property type="match status" value="1"/>
</dbReference>
<dbReference type="FunFam" id="3.30.420.10:FF:000045">
    <property type="entry name" value="3'-5' exonuclease DinG"/>
    <property type="match status" value="1"/>
</dbReference>
<evidence type="ECO:0000256" key="1">
    <source>
        <dbReference type="ARBA" id="ARBA00025483"/>
    </source>
</evidence>
<dbReference type="SUPFAM" id="SSF53098">
    <property type="entry name" value="Ribonuclease H-like"/>
    <property type="match status" value="1"/>
</dbReference>
<dbReference type="InterPro" id="IPR012337">
    <property type="entry name" value="RNaseH-like_sf"/>
</dbReference>
<keyword evidence="4" id="KW-0269">Exonuclease</keyword>
<comment type="caution">
    <text evidence="4">The sequence shown here is derived from an EMBL/GenBank/DDBJ whole genome shotgun (WGS) entry which is preliminary data.</text>
</comment>
<dbReference type="PANTHER" id="PTHR30231:SF37">
    <property type="entry name" value="EXODEOXYRIBONUCLEASE 10"/>
    <property type="match status" value="1"/>
</dbReference>